<evidence type="ECO:0000256" key="2">
    <source>
        <dbReference type="SAM" id="SignalP"/>
    </source>
</evidence>
<feature type="signal peptide" evidence="2">
    <location>
        <begin position="1"/>
        <end position="25"/>
    </location>
</feature>
<evidence type="ECO:0000313" key="4">
    <source>
        <dbReference type="Proteomes" id="UP000587396"/>
    </source>
</evidence>
<protein>
    <submittedName>
        <fullName evidence="3">Hydrolase</fullName>
    </submittedName>
</protein>
<sequence length="190" mass="20515">MGWMLIALALAVSLAAAFSPLSAFADDDENLVNPQQRPDSSFIYDTSIAALGEADAYYDNQTVQVVGEVVGDSIREGVDGRHRWITLMAIEKGVDATVSVYMTAEQAAKIDTYGKYGTTGTKLQVRGTFHLVCSEHEGLTDLHADIVTVVEKGKLHEDAFDAGAFVPGAVAVAVGLVLLGVFYYLRERQR</sequence>
<organism evidence="3 4">
    <name type="scientific">Gordonibacter massiliensis</name>
    <name type="common">ex Traore et al. 2017</name>
    <dbReference type="NCBI Taxonomy" id="1841863"/>
    <lineage>
        <taxon>Bacteria</taxon>
        <taxon>Bacillati</taxon>
        <taxon>Actinomycetota</taxon>
        <taxon>Coriobacteriia</taxon>
        <taxon>Eggerthellales</taxon>
        <taxon>Eggerthellaceae</taxon>
        <taxon>Gordonibacter</taxon>
    </lineage>
</organism>
<dbReference type="Proteomes" id="UP000587396">
    <property type="component" value="Unassembled WGS sequence"/>
</dbReference>
<feature type="transmembrane region" description="Helical" evidence="1">
    <location>
        <begin position="164"/>
        <end position="185"/>
    </location>
</feature>
<evidence type="ECO:0000313" key="3">
    <source>
        <dbReference type="EMBL" id="MBC2887945.1"/>
    </source>
</evidence>
<keyword evidence="1" id="KW-0472">Membrane</keyword>
<accession>A0A842JDG9</accession>
<reference evidence="3 4" key="1">
    <citation type="submission" date="2020-08" db="EMBL/GenBank/DDBJ databases">
        <authorList>
            <person name="Liu C."/>
            <person name="Sun Q."/>
        </authorList>
    </citation>
    <scope>NUCLEOTIDE SEQUENCE [LARGE SCALE GENOMIC DNA]</scope>
    <source>
        <strain evidence="3 4">N22</strain>
    </source>
</reference>
<keyword evidence="1" id="KW-0812">Transmembrane</keyword>
<keyword evidence="3" id="KW-0378">Hydrolase</keyword>
<dbReference type="EMBL" id="JACMSE010000001">
    <property type="protein sequence ID" value="MBC2887945.1"/>
    <property type="molecule type" value="Genomic_DNA"/>
</dbReference>
<keyword evidence="2" id="KW-0732">Signal</keyword>
<dbReference type="GO" id="GO:0016787">
    <property type="term" value="F:hydrolase activity"/>
    <property type="evidence" value="ECO:0007669"/>
    <property type="project" value="UniProtKB-KW"/>
</dbReference>
<evidence type="ECO:0000256" key="1">
    <source>
        <dbReference type="SAM" id="Phobius"/>
    </source>
</evidence>
<name>A0A842JDG9_9ACTN</name>
<keyword evidence="1" id="KW-1133">Transmembrane helix</keyword>
<dbReference type="AlphaFoldDB" id="A0A842JDG9"/>
<proteinExistence type="predicted"/>
<feature type="chain" id="PRO_5032645612" evidence="2">
    <location>
        <begin position="26"/>
        <end position="190"/>
    </location>
</feature>
<keyword evidence="4" id="KW-1185">Reference proteome</keyword>
<gene>
    <name evidence="3" type="ORF">H7313_01005</name>
</gene>
<comment type="caution">
    <text evidence="3">The sequence shown here is derived from an EMBL/GenBank/DDBJ whole genome shotgun (WGS) entry which is preliminary data.</text>
</comment>